<name>A0A6A1VNM5_9ROSI</name>
<dbReference type="EMBL" id="RXIC02000023">
    <property type="protein sequence ID" value="KAB1213537.1"/>
    <property type="molecule type" value="Genomic_DNA"/>
</dbReference>
<accession>A0A6A1VNM5</accession>
<dbReference type="AlphaFoldDB" id="A0A6A1VNM5"/>
<dbReference type="Proteomes" id="UP000516437">
    <property type="component" value="Chromosome 5"/>
</dbReference>
<evidence type="ECO:0000313" key="2">
    <source>
        <dbReference type="Proteomes" id="UP000516437"/>
    </source>
</evidence>
<proteinExistence type="predicted"/>
<reference evidence="1 2" key="1">
    <citation type="journal article" date="2019" name="Plant Biotechnol. J.">
        <title>The red bayberry genome and genetic basis of sex determination.</title>
        <authorList>
            <person name="Jia H.M."/>
            <person name="Jia H.J."/>
            <person name="Cai Q.L."/>
            <person name="Wang Y."/>
            <person name="Zhao H.B."/>
            <person name="Yang W.F."/>
            <person name="Wang G.Y."/>
            <person name="Li Y.H."/>
            <person name="Zhan D.L."/>
            <person name="Shen Y.T."/>
            <person name="Niu Q.F."/>
            <person name="Chang L."/>
            <person name="Qiu J."/>
            <person name="Zhao L."/>
            <person name="Xie H.B."/>
            <person name="Fu W.Y."/>
            <person name="Jin J."/>
            <person name="Li X.W."/>
            <person name="Jiao Y."/>
            <person name="Zhou C.C."/>
            <person name="Tu T."/>
            <person name="Chai C.Y."/>
            <person name="Gao J.L."/>
            <person name="Fan L.J."/>
            <person name="van de Weg E."/>
            <person name="Wang J.Y."/>
            <person name="Gao Z.S."/>
        </authorList>
    </citation>
    <scope>NUCLEOTIDE SEQUENCE [LARGE SCALE GENOMIC DNA]</scope>
    <source>
        <tissue evidence="1">Leaves</tissue>
    </source>
</reference>
<protein>
    <submittedName>
        <fullName evidence="1">Uncharacterized protein</fullName>
    </submittedName>
</protein>
<evidence type="ECO:0000313" key="1">
    <source>
        <dbReference type="EMBL" id="KAB1213537.1"/>
    </source>
</evidence>
<comment type="caution">
    <text evidence="1">The sequence shown here is derived from an EMBL/GenBank/DDBJ whole genome shotgun (WGS) entry which is preliminary data.</text>
</comment>
<gene>
    <name evidence="1" type="ORF">CJ030_MR5G023018</name>
</gene>
<sequence length="68" mass="7893">MERSILHVVERVIGPIISSLAAMEKRPEKIELMQLELKKTNDEAGKEIMQRIAEVRYDVVQELEEMTP</sequence>
<organism evidence="1 2">
    <name type="scientific">Morella rubra</name>
    <name type="common">Chinese bayberry</name>
    <dbReference type="NCBI Taxonomy" id="262757"/>
    <lineage>
        <taxon>Eukaryota</taxon>
        <taxon>Viridiplantae</taxon>
        <taxon>Streptophyta</taxon>
        <taxon>Embryophyta</taxon>
        <taxon>Tracheophyta</taxon>
        <taxon>Spermatophyta</taxon>
        <taxon>Magnoliopsida</taxon>
        <taxon>eudicotyledons</taxon>
        <taxon>Gunneridae</taxon>
        <taxon>Pentapetalae</taxon>
        <taxon>rosids</taxon>
        <taxon>fabids</taxon>
        <taxon>Fagales</taxon>
        <taxon>Myricaceae</taxon>
        <taxon>Morella</taxon>
    </lineage>
</organism>
<keyword evidence="2" id="KW-1185">Reference proteome</keyword>